<evidence type="ECO:0000313" key="9">
    <source>
        <dbReference type="EMBL" id="PPK96073.1"/>
    </source>
</evidence>
<dbReference type="PROSITE" id="PS01311">
    <property type="entry name" value="LGT"/>
    <property type="match status" value="1"/>
</dbReference>
<comment type="function">
    <text evidence="7">Catalyzes the transfer of the diacylglyceryl group from phosphatidylglycerol to the sulfhydryl group of the N-terminal cysteine of a prolipoprotein, the first step in the formation of mature lipoproteins.</text>
</comment>
<comment type="similarity">
    <text evidence="1 7">Belongs to the Lgt family.</text>
</comment>
<accession>A0A2S6IPA1</accession>
<evidence type="ECO:0000256" key="6">
    <source>
        <dbReference type="ARBA" id="ARBA00023136"/>
    </source>
</evidence>
<keyword evidence="9" id="KW-0449">Lipoprotein</keyword>
<evidence type="ECO:0000256" key="2">
    <source>
        <dbReference type="ARBA" id="ARBA00022475"/>
    </source>
</evidence>
<dbReference type="InterPro" id="IPR001640">
    <property type="entry name" value="Lgt"/>
</dbReference>
<dbReference type="NCBIfam" id="TIGR00544">
    <property type="entry name" value="lgt"/>
    <property type="match status" value="1"/>
</dbReference>
<feature type="transmembrane region" description="Helical" evidence="7">
    <location>
        <begin position="218"/>
        <end position="237"/>
    </location>
</feature>
<comment type="subcellular location">
    <subcellularLocation>
        <location evidence="7">Cell membrane</location>
        <topology evidence="7">Multi-pass membrane protein</topology>
    </subcellularLocation>
</comment>
<keyword evidence="5 7" id="KW-1133">Transmembrane helix</keyword>
<dbReference type="GO" id="GO:0042158">
    <property type="term" value="P:lipoprotein biosynthetic process"/>
    <property type="evidence" value="ECO:0007669"/>
    <property type="project" value="UniProtKB-UniRule"/>
</dbReference>
<keyword evidence="3 7" id="KW-0808">Transferase</keyword>
<feature type="transmembrane region" description="Helical" evidence="7">
    <location>
        <begin position="94"/>
        <end position="116"/>
    </location>
</feature>
<evidence type="ECO:0000256" key="4">
    <source>
        <dbReference type="ARBA" id="ARBA00022692"/>
    </source>
</evidence>
<feature type="binding site" evidence="7">
    <location>
        <position position="144"/>
    </location>
    <ligand>
        <name>a 1,2-diacyl-sn-glycero-3-phospho-(1'-sn-glycerol)</name>
        <dbReference type="ChEBI" id="CHEBI:64716"/>
    </ligand>
</feature>
<dbReference type="Pfam" id="PF01790">
    <property type="entry name" value="LGT"/>
    <property type="match status" value="1"/>
</dbReference>
<dbReference type="PANTHER" id="PTHR30589">
    <property type="entry name" value="PROLIPOPROTEIN DIACYLGLYCERYL TRANSFERASE"/>
    <property type="match status" value="1"/>
</dbReference>
<organism evidence="9 10">
    <name type="scientific">Kineococcus xinjiangensis</name>
    <dbReference type="NCBI Taxonomy" id="512762"/>
    <lineage>
        <taxon>Bacteria</taxon>
        <taxon>Bacillati</taxon>
        <taxon>Actinomycetota</taxon>
        <taxon>Actinomycetes</taxon>
        <taxon>Kineosporiales</taxon>
        <taxon>Kineosporiaceae</taxon>
        <taxon>Kineococcus</taxon>
    </lineage>
</organism>
<evidence type="ECO:0000256" key="1">
    <source>
        <dbReference type="ARBA" id="ARBA00007150"/>
    </source>
</evidence>
<evidence type="ECO:0000313" key="10">
    <source>
        <dbReference type="Proteomes" id="UP000239485"/>
    </source>
</evidence>
<dbReference type="GO" id="GO:0005886">
    <property type="term" value="C:plasma membrane"/>
    <property type="evidence" value="ECO:0007669"/>
    <property type="project" value="UniProtKB-SubCell"/>
</dbReference>
<dbReference type="PANTHER" id="PTHR30589:SF0">
    <property type="entry name" value="PHOSPHATIDYLGLYCEROL--PROLIPOPROTEIN DIACYLGLYCERYL TRANSFERASE"/>
    <property type="match status" value="1"/>
</dbReference>
<dbReference type="UniPathway" id="UPA00664"/>
<gene>
    <name evidence="7" type="primary">lgt</name>
    <name evidence="9" type="ORF">CLV92_105174</name>
</gene>
<dbReference type="HAMAP" id="MF_01147">
    <property type="entry name" value="Lgt"/>
    <property type="match status" value="1"/>
</dbReference>
<keyword evidence="10" id="KW-1185">Reference proteome</keyword>
<evidence type="ECO:0000256" key="5">
    <source>
        <dbReference type="ARBA" id="ARBA00022989"/>
    </source>
</evidence>
<feature type="transmembrane region" description="Helical" evidence="7">
    <location>
        <begin position="249"/>
        <end position="270"/>
    </location>
</feature>
<protein>
    <recommendedName>
        <fullName evidence="7">Phosphatidylglycerol--prolipoprotein diacylglyceryl transferase</fullName>
        <ecNumber evidence="7">2.5.1.145</ecNumber>
    </recommendedName>
</protein>
<keyword evidence="4 7" id="KW-0812">Transmembrane</keyword>
<proteinExistence type="inferred from homology"/>
<sequence>MTTGIAMEIPSPVQAVWYLGPVPIRAYALCIVAGIVVGVLLSERLWRAKGGRPDLIADIAIWAVPFGVVGARIYHVITSPQAYFGPEGDPVRALYIWEGGLGIWGAVALGAVGAWIGARRAGYRLPPVADALAPGLLVAQALGRWGNWFNNELYGRPTDLPWAVRIHQWDDAAGRAVRGPDGEPVVLGTYHPTFLYESLWCLASLAVLLVLQRRLRLVDGQVFALYVVLYTAGRVWIEALRIDDANEILGLRVNIWVSAIVLLVALAVFVRSRRRNPGVSEQLLRDPAPATTGEGHPDAPGTPDAADDAGRAARRTPPDGGASTP</sequence>
<comment type="caution">
    <text evidence="9">The sequence shown here is derived from an EMBL/GenBank/DDBJ whole genome shotgun (WGS) entry which is preliminary data.</text>
</comment>
<name>A0A2S6IPA1_9ACTN</name>
<evidence type="ECO:0000256" key="8">
    <source>
        <dbReference type="SAM" id="MobiDB-lite"/>
    </source>
</evidence>
<dbReference type="AlphaFoldDB" id="A0A2S6IPA1"/>
<keyword evidence="2 7" id="KW-1003">Cell membrane</keyword>
<feature type="transmembrane region" description="Helical" evidence="7">
    <location>
        <begin position="55"/>
        <end position="74"/>
    </location>
</feature>
<dbReference type="EMBL" id="PTJD01000005">
    <property type="protein sequence ID" value="PPK96073.1"/>
    <property type="molecule type" value="Genomic_DNA"/>
</dbReference>
<comment type="pathway">
    <text evidence="7">Protein modification; lipoprotein biosynthesis (diacylglyceryl transfer).</text>
</comment>
<evidence type="ECO:0000256" key="3">
    <source>
        <dbReference type="ARBA" id="ARBA00022679"/>
    </source>
</evidence>
<comment type="catalytic activity">
    <reaction evidence="7">
        <text>L-cysteinyl-[prolipoprotein] + a 1,2-diacyl-sn-glycero-3-phospho-(1'-sn-glycerol) = an S-1,2-diacyl-sn-glyceryl-L-cysteinyl-[prolipoprotein] + sn-glycerol 1-phosphate + H(+)</text>
        <dbReference type="Rhea" id="RHEA:56712"/>
        <dbReference type="Rhea" id="RHEA-COMP:14679"/>
        <dbReference type="Rhea" id="RHEA-COMP:14680"/>
        <dbReference type="ChEBI" id="CHEBI:15378"/>
        <dbReference type="ChEBI" id="CHEBI:29950"/>
        <dbReference type="ChEBI" id="CHEBI:57685"/>
        <dbReference type="ChEBI" id="CHEBI:64716"/>
        <dbReference type="ChEBI" id="CHEBI:140658"/>
        <dbReference type="EC" id="2.5.1.145"/>
    </reaction>
</comment>
<evidence type="ECO:0000256" key="7">
    <source>
        <dbReference type="HAMAP-Rule" id="MF_01147"/>
    </source>
</evidence>
<keyword evidence="6 7" id="KW-0472">Membrane</keyword>
<feature type="region of interest" description="Disordered" evidence="8">
    <location>
        <begin position="280"/>
        <end position="325"/>
    </location>
</feature>
<dbReference type="Proteomes" id="UP000239485">
    <property type="component" value="Unassembled WGS sequence"/>
</dbReference>
<dbReference type="GO" id="GO:0008961">
    <property type="term" value="F:phosphatidylglycerol-prolipoprotein diacylglyceryl transferase activity"/>
    <property type="evidence" value="ECO:0007669"/>
    <property type="project" value="UniProtKB-UniRule"/>
</dbReference>
<reference evidence="9 10" key="1">
    <citation type="submission" date="2018-02" db="EMBL/GenBank/DDBJ databases">
        <title>Genomic Encyclopedia of Archaeal and Bacterial Type Strains, Phase II (KMG-II): from individual species to whole genera.</title>
        <authorList>
            <person name="Goeker M."/>
        </authorList>
    </citation>
    <scope>NUCLEOTIDE SEQUENCE [LARGE SCALE GENOMIC DNA]</scope>
    <source>
        <strain evidence="9 10">DSM 22857</strain>
    </source>
</reference>
<dbReference type="EC" id="2.5.1.145" evidence="7"/>
<feature type="transmembrane region" description="Helical" evidence="7">
    <location>
        <begin position="24"/>
        <end position="43"/>
    </location>
</feature>